<keyword evidence="1" id="KW-0472">Membrane</keyword>
<dbReference type="SUPFAM" id="SSF101898">
    <property type="entry name" value="NHL repeat"/>
    <property type="match status" value="1"/>
</dbReference>
<keyword evidence="3" id="KW-1185">Reference proteome</keyword>
<dbReference type="Proteomes" id="UP001161669">
    <property type="component" value="Segment"/>
</dbReference>
<keyword evidence="1" id="KW-0812">Transmembrane</keyword>
<evidence type="ECO:0000313" key="2">
    <source>
        <dbReference type="EMBL" id="BBI30471.1"/>
    </source>
</evidence>
<dbReference type="KEGG" id="vg:80540823"/>
<dbReference type="Gene3D" id="2.130.10.130">
    <property type="entry name" value="Integrin alpha, N-terminal"/>
    <property type="match status" value="1"/>
</dbReference>
<reference evidence="3" key="1">
    <citation type="journal article" date="2019" name="J. Virol.">
        <title>Medusavirus, a novel large DNA virus discovered from hot spring water.</title>
        <authorList>
            <person name="Yoshikawa G."/>
            <person name="Blanc-Mathieu R."/>
            <person name="Song C."/>
            <person name="Kayama Y."/>
            <person name="Mochizuki T."/>
            <person name="Murata K."/>
            <person name="Ogata H."/>
            <person name="Takemura M."/>
        </authorList>
    </citation>
    <scope>NUCLEOTIDE SEQUENCE [LARGE SCALE GENOMIC DNA]</scope>
</reference>
<sequence length="730" mass="77166">MSLTPAYTIDNKVRVESLSSQEQPDDFRLVGVDGDGNPVGDEDLTRSNIAEATRGRNVPLFSVWTQPPLNMKGSDGAGLTTLLAGWTTAKASDDEYPREARRTEFFQREGSGLNPLTGTWTVPRNGTYRIDCFVSTMTRKPGGSPNGLGFLPTDALWSLQGAAFAAEAWILYETILVYGEFAAIAVPVFATYPMVGLLNALGVVFDITGVLAAVGIIFHVLAAIAVIAEVLVITSWILSFIGVTPPDDPGRIGAFIVVNNIITAGNFRNNCLVGSVDPNGIYDEKHLSTDMRLNAGDKIQFYLGHTGTDGIDGLSARWAVTQTYDFEEERNDSPTADYNVVPSNQPPFAFRQAPRPTELSGMTALYGTAAAITGDSIYSAVSAPGHGSVYVYKQRQGVWWPHQTIDKPSTSGSTFGASLAFSRADYTLVVGDPGEDQVLVYRRDETDDFVLVDTILPEGNTGAASFGASVAVSSDGSHIACGAPGDDGGRGSLWVYRETADNRGYWGRVLGPVAHADASSGDGCSFGASVDIAADGALVVASGPGLGRVCAWSATEIETQWNLEPSIAPQGTMSAGYGAALSLDAPGTNLFVVDRRAGNVGVHHFKRNSYYSAYGEPRRFFPASQFERDPGAEWSITPSAQFGGAIVASDDGHGFMVSDPGTATVFSMVQARRSVDSNKVDWVAWLPLTAAPHGANSLSGASSLAASGKLYGVILGGRLHDSSAGGAWMA</sequence>
<proteinExistence type="predicted"/>
<evidence type="ECO:0000313" key="3">
    <source>
        <dbReference type="Proteomes" id="UP001161669"/>
    </source>
</evidence>
<name>A0A3T1CXC5_9VIRU</name>
<dbReference type="PANTHER" id="PTHR36220:SF1">
    <property type="entry name" value="GAMMA TUBULIN COMPLEX COMPONENT C-TERMINAL DOMAIN-CONTAINING PROTEIN"/>
    <property type="match status" value="1"/>
</dbReference>
<feature type="transmembrane region" description="Helical" evidence="1">
    <location>
        <begin position="175"/>
        <end position="198"/>
    </location>
</feature>
<dbReference type="EMBL" id="AP018495">
    <property type="protein sequence ID" value="BBI30471.1"/>
    <property type="molecule type" value="Genomic_DNA"/>
</dbReference>
<evidence type="ECO:0000256" key="1">
    <source>
        <dbReference type="SAM" id="Phobius"/>
    </source>
</evidence>
<accession>A0A3T1CXC5</accession>
<feature type="transmembrane region" description="Helical" evidence="1">
    <location>
        <begin position="210"/>
        <end position="238"/>
    </location>
</feature>
<organism evidence="2 3">
    <name type="scientific">Acanthamoeba castellanii medusavirus J1</name>
    <dbReference type="NCBI Taxonomy" id="3114988"/>
    <lineage>
        <taxon>Viruses</taxon>
        <taxon>Varidnaviria</taxon>
        <taxon>Bamfordvirae</taxon>
        <taxon>Nucleocytoviricota</taxon>
        <taxon>Megaviricetes</taxon>
        <taxon>Mamonoviridae</taxon>
        <taxon>Medusavirus</taxon>
        <taxon>Medusavirus medusae</taxon>
    </lineage>
</organism>
<dbReference type="InterPro" id="IPR028994">
    <property type="entry name" value="Integrin_alpha_N"/>
</dbReference>
<protein>
    <submittedName>
        <fullName evidence="2">Uncharacterized protein</fullName>
    </submittedName>
</protein>
<dbReference type="PANTHER" id="PTHR36220">
    <property type="entry name" value="UNNAMED PRODUCT"/>
    <property type="match status" value="1"/>
</dbReference>
<keyword evidence="1" id="KW-1133">Transmembrane helix</keyword>